<feature type="chain" id="PRO_5047215691" evidence="6">
    <location>
        <begin position="23"/>
        <end position="466"/>
    </location>
</feature>
<dbReference type="CDD" id="cd08977">
    <property type="entry name" value="SusD"/>
    <property type="match status" value="1"/>
</dbReference>
<dbReference type="Proteomes" id="UP001207918">
    <property type="component" value="Unassembled WGS sequence"/>
</dbReference>
<comment type="subcellular location">
    <subcellularLocation>
        <location evidence="1">Cell outer membrane</location>
    </subcellularLocation>
</comment>
<evidence type="ECO:0000256" key="1">
    <source>
        <dbReference type="ARBA" id="ARBA00004442"/>
    </source>
</evidence>
<organism evidence="8 9">
    <name type="scientific">Fodinibius salsisoli</name>
    <dbReference type="NCBI Taxonomy" id="2820877"/>
    <lineage>
        <taxon>Bacteria</taxon>
        <taxon>Pseudomonadati</taxon>
        <taxon>Balneolota</taxon>
        <taxon>Balneolia</taxon>
        <taxon>Balneolales</taxon>
        <taxon>Balneolaceae</taxon>
        <taxon>Fodinibius</taxon>
    </lineage>
</organism>
<dbReference type="InterPro" id="IPR011990">
    <property type="entry name" value="TPR-like_helical_dom_sf"/>
</dbReference>
<keyword evidence="4" id="KW-0472">Membrane</keyword>
<keyword evidence="9" id="KW-1185">Reference proteome</keyword>
<comment type="caution">
    <text evidence="8">The sequence shown here is derived from an EMBL/GenBank/DDBJ whole genome shotgun (WGS) entry which is preliminary data.</text>
</comment>
<sequence>MKTLKKNILLSVVVILSMSFSACEIVEVDVVQDPNRPTSQSVLNDATPGQIQDLLTGLENKNRDIIDLRSGAYSLMGVFGRELYYFNSSDPNFITAWIQLPGSVNAEDNSSFFVDASMYEEPYQAVQLANLTLGAVANTNQLTEEAKSAASGFAKTIKAFQLLIPLHGQYQNGIRTEIPFEDPFQPGPFRSYDEALSDIRAILDDGAADLGAAGSTFPFVLTDGFDGFETPADLLEWNRAIAARVAIYAEDWGAAITATDESFMQLTEGESSMNLGVYHTFNGGNDILNPYFFTPTADENDLLVVHPSMLDDAETNDQRVANKFFQRAEAATNPDFTGPAIAYQHATFASATDDFPMIRNEELILIRAEALAQRNQGTDLTNAVDAINIVRNSWGLGNFISLDQDAIIDQVLFERRYSLWGEGHRWVDARRYDRLNQIPTNVDGGRIPTQIARPQGEIDWDEFTGN</sequence>
<comment type="similarity">
    <text evidence="2">Belongs to the SusD family.</text>
</comment>
<evidence type="ECO:0000256" key="6">
    <source>
        <dbReference type="SAM" id="SignalP"/>
    </source>
</evidence>
<protein>
    <submittedName>
        <fullName evidence="8">RagB/SusD family nutrient uptake outer membrane protein</fullName>
    </submittedName>
</protein>
<evidence type="ECO:0000313" key="9">
    <source>
        <dbReference type="Proteomes" id="UP001207918"/>
    </source>
</evidence>
<keyword evidence="3 6" id="KW-0732">Signal</keyword>
<dbReference type="PROSITE" id="PS51257">
    <property type="entry name" value="PROKAR_LIPOPROTEIN"/>
    <property type="match status" value="1"/>
</dbReference>
<dbReference type="EMBL" id="JAGGJA010000007">
    <property type="protein sequence ID" value="MCW9707654.1"/>
    <property type="molecule type" value="Genomic_DNA"/>
</dbReference>
<keyword evidence="5" id="KW-0998">Cell outer membrane</keyword>
<dbReference type="InterPro" id="IPR012944">
    <property type="entry name" value="SusD_RagB_dom"/>
</dbReference>
<feature type="domain" description="RagB/SusD" evidence="7">
    <location>
        <begin position="349"/>
        <end position="433"/>
    </location>
</feature>
<evidence type="ECO:0000256" key="4">
    <source>
        <dbReference type="ARBA" id="ARBA00023136"/>
    </source>
</evidence>
<evidence type="ECO:0000313" key="8">
    <source>
        <dbReference type="EMBL" id="MCW9707654.1"/>
    </source>
</evidence>
<dbReference type="SUPFAM" id="SSF48452">
    <property type="entry name" value="TPR-like"/>
    <property type="match status" value="1"/>
</dbReference>
<gene>
    <name evidence="8" type="ORF">J6I44_12375</name>
</gene>
<evidence type="ECO:0000259" key="7">
    <source>
        <dbReference type="Pfam" id="PF07980"/>
    </source>
</evidence>
<proteinExistence type="inferred from homology"/>
<dbReference type="RefSeq" id="WP_265766441.1">
    <property type="nucleotide sequence ID" value="NZ_JAGGJA010000007.1"/>
</dbReference>
<feature type="signal peptide" evidence="6">
    <location>
        <begin position="1"/>
        <end position="22"/>
    </location>
</feature>
<evidence type="ECO:0000256" key="3">
    <source>
        <dbReference type="ARBA" id="ARBA00022729"/>
    </source>
</evidence>
<evidence type="ECO:0000256" key="2">
    <source>
        <dbReference type="ARBA" id="ARBA00006275"/>
    </source>
</evidence>
<accession>A0ABT3PP69</accession>
<name>A0ABT3PP69_9BACT</name>
<dbReference type="Pfam" id="PF07980">
    <property type="entry name" value="SusD_RagB"/>
    <property type="match status" value="1"/>
</dbReference>
<dbReference type="Gene3D" id="1.25.40.390">
    <property type="match status" value="1"/>
</dbReference>
<reference evidence="8 9" key="1">
    <citation type="submission" date="2021-03" db="EMBL/GenBank/DDBJ databases">
        <title>Aliifodinibius sp. nov., a new bacterium isolated from saline soil.</title>
        <authorList>
            <person name="Galisteo C."/>
            <person name="De La Haba R."/>
            <person name="Sanchez-Porro C."/>
            <person name="Ventosa A."/>
        </authorList>
    </citation>
    <scope>NUCLEOTIDE SEQUENCE [LARGE SCALE GENOMIC DNA]</scope>
    <source>
        <strain evidence="8 9">1BSP15-2V2</strain>
    </source>
</reference>
<evidence type="ECO:0000256" key="5">
    <source>
        <dbReference type="ARBA" id="ARBA00023237"/>
    </source>
</evidence>